<dbReference type="EMBL" id="QDEB01115152">
    <property type="protein sequence ID" value="RZB40872.1"/>
    <property type="molecule type" value="Genomic_DNA"/>
</dbReference>
<gene>
    <name evidence="11" type="ORF">BDFB_013022</name>
</gene>
<comment type="subcellular location">
    <subcellularLocation>
        <location evidence="8">Secreted</location>
    </subcellularLocation>
</comment>
<evidence type="ECO:0000313" key="12">
    <source>
        <dbReference type="Proteomes" id="UP000292052"/>
    </source>
</evidence>
<comment type="domain">
    <text evidence="8">The clip domain consists of 35-55 residues which are 'knitted' together usually by 3 conserved disulfide bonds forming a clip-like compact structure.</text>
</comment>
<dbReference type="SUPFAM" id="SSF50494">
    <property type="entry name" value="Trypsin-like serine proteases"/>
    <property type="match status" value="1"/>
</dbReference>
<keyword evidence="2" id="KW-0732">Signal</keyword>
<dbReference type="InterPro" id="IPR018114">
    <property type="entry name" value="TRYPSIN_HIS"/>
</dbReference>
<feature type="non-terminal residue" evidence="11">
    <location>
        <position position="1"/>
    </location>
</feature>
<organism evidence="11 12">
    <name type="scientific">Asbolus verrucosus</name>
    <name type="common">Desert ironclad beetle</name>
    <dbReference type="NCBI Taxonomy" id="1661398"/>
    <lineage>
        <taxon>Eukaryota</taxon>
        <taxon>Metazoa</taxon>
        <taxon>Ecdysozoa</taxon>
        <taxon>Arthropoda</taxon>
        <taxon>Hexapoda</taxon>
        <taxon>Insecta</taxon>
        <taxon>Pterygota</taxon>
        <taxon>Neoptera</taxon>
        <taxon>Endopterygota</taxon>
        <taxon>Coleoptera</taxon>
        <taxon>Polyphaga</taxon>
        <taxon>Cucujiformia</taxon>
        <taxon>Tenebrionidae</taxon>
        <taxon>Pimeliinae</taxon>
        <taxon>Asbolus</taxon>
    </lineage>
</organism>
<evidence type="ECO:0000256" key="8">
    <source>
        <dbReference type="RuleBase" id="RU366078"/>
    </source>
</evidence>
<dbReference type="FunFam" id="2.40.10.10:FF:000028">
    <property type="entry name" value="Serine protease easter"/>
    <property type="match status" value="1"/>
</dbReference>
<evidence type="ECO:0000259" key="10">
    <source>
        <dbReference type="PROSITE" id="PS51888"/>
    </source>
</evidence>
<keyword evidence="12" id="KW-1185">Reference proteome</keyword>
<evidence type="ECO:0000256" key="2">
    <source>
        <dbReference type="ARBA" id="ARBA00022729"/>
    </source>
</evidence>
<name>A0A482VCA1_ASBVE</name>
<dbReference type="Pfam" id="PF12032">
    <property type="entry name" value="CLIP"/>
    <property type="match status" value="1"/>
</dbReference>
<evidence type="ECO:0000256" key="1">
    <source>
        <dbReference type="ARBA" id="ARBA00022670"/>
    </source>
</evidence>
<dbReference type="SMART" id="SM00680">
    <property type="entry name" value="CLIP"/>
    <property type="match status" value="1"/>
</dbReference>
<keyword evidence="6" id="KW-0325">Glycoprotein</keyword>
<keyword evidence="5" id="KW-1015">Disulfide bond</keyword>
<accession>A0A482VCA1</accession>
<dbReference type="STRING" id="1661398.A0A482VCA1"/>
<sequence length="311" mass="35327">SVAVRRLRKGLQSLQIHLGEACAGKGRDSCAGNSGGLLKRIDSMTQSPLYVQCRFLRFNSLRDKWMPRNYTNVKELMEWLINVLHNKNLDEIVFPGDEIFFPNLEIENCATSDGEIGTCTFISSCQPILEFLDNVPRPLSMEVRNLLKSYICEYEGEKAQVCCPTKPIKIPKSQPLKIAPPPNVDHHRNMNLLPKNCGSVDTTDRIFYGSKTGLFEFPWMALLFYETKRGPNFRCGGTIINNRYILTAAHCISNKLIKVRVGEHDIGTKIDCRKIYGERICAPPFKDLDIESVISHPKFDRRTHSHDVALL</sequence>
<comment type="similarity">
    <text evidence="7 8">Belongs to the peptidase S1 family. CLIP subfamily.</text>
</comment>
<evidence type="ECO:0000256" key="6">
    <source>
        <dbReference type="ARBA" id="ARBA00023180"/>
    </source>
</evidence>
<dbReference type="InterPro" id="IPR051487">
    <property type="entry name" value="Ser/Thr_Proteases_Immune/Dev"/>
</dbReference>
<evidence type="ECO:0000256" key="4">
    <source>
        <dbReference type="ARBA" id="ARBA00022825"/>
    </source>
</evidence>
<dbReference type="EC" id="3.4.21.-" evidence="8"/>
<dbReference type="PROSITE" id="PS50240">
    <property type="entry name" value="TRYPSIN_DOM"/>
    <property type="match status" value="1"/>
</dbReference>
<reference evidence="11 12" key="1">
    <citation type="submission" date="2017-03" db="EMBL/GenBank/DDBJ databases">
        <title>Genome of the blue death feigning beetle - Asbolus verrucosus.</title>
        <authorList>
            <person name="Rider S.D."/>
        </authorList>
    </citation>
    <scope>NUCLEOTIDE SEQUENCE [LARGE SCALE GENOMIC DNA]</scope>
    <source>
        <strain evidence="11">Butters</strain>
        <tissue evidence="11">Head and leg muscle</tissue>
    </source>
</reference>
<evidence type="ECO:0000256" key="7">
    <source>
        <dbReference type="ARBA" id="ARBA00024195"/>
    </source>
</evidence>
<dbReference type="PROSITE" id="PS51888">
    <property type="entry name" value="CLIP"/>
    <property type="match status" value="1"/>
</dbReference>
<evidence type="ECO:0000256" key="3">
    <source>
        <dbReference type="ARBA" id="ARBA00022801"/>
    </source>
</evidence>
<evidence type="ECO:0000313" key="11">
    <source>
        <dbReference type="EMBL" id="RZB40872.1"/>
    </source>
</evidence>
<dbReference type="Gene3D" id="2.40.10.10">
    <property type="entry name" value="Trypsin-like serine proteases"/>
    <property type="match status" value="2"/>
</dbReference>
<dbReference type="AlphaFoldDB" id="A0A482VCA1"/>
<dbReference type="InterPro" id="IPR009003">
    <property type="entry name" value="Peptidase_S1_PA"/>
</dbReference>
<dbReference type="InterPro" id="IPR022700">
    <property type="entry name" value="CLIP"/>
</dbReference>
<keyword evidence="8" id="KW-0964">Secreted</keyword>
<dbReference type="GO" id="GO:0005576">
    <property type="term" value="C:extracellular region"/>
    <property type="evidence" value="ECO:0007669"/>
    <property type="project" value="UniProtKB-SubCell"/>
</dbReference>
<evidence type="ECO:0000259" key="9">
    <source>
        <dbReference type="PROSITE" id="PS50240"/>
    </source>
</evidence>
<dbReference type="PRINTS" id="PR00722">
    <property type="entry name" value="CHYMOTRYPSIN"/>
</dbReference>
<dbReference type="InterPro" id="IPR043504">
    <property type="entry name" value="Peptidase_S1_PA_chymotrypsin"/>
</dbReference>
<protein>
    <recommendedName>
        <fullName evidence="8">CLIP domain-containing serine protease</fullName>
        <ecNumber evidence="8">3.4.21.-</ecNumber>
    </recommendedName>
</protein>
<dbReference type="Gene3D" id="3.30.1640.30">
    <property type="match status" value="1"/>
</dbReference>
<dbReference type="GO" id="GO:0004252">
    <property type="term" value="F:serine-type endopeptidase activity"/>
    <property type="evidence" value="ECO:0007669"/>
    <property type="project" value="UniProtKB-UniRule"/>
</dbReference>
<proteinExistence type="inferred from homology"/>
<dbReference type="InterPro" id="IPR001314">
    <property type="entry name" value="Peptidase_S1A"/>
</dbReference>
<keyword evidence="1 8" id="KW-0645">Protease</keyword>
<dbReference type="Proteomes" id="UP000292052">
    <property type="component" value="Unassembled WGS sequence"/>
</dbReference>
<dbReference type="InterPro" id="IPR038565">
    <property type="entry name" value="CLIP_sf"/>
</dbReference>
<dbReference type="OrthoDB" id="547031at2759"/>
<evidence type="ECO:0000256" key="5">
    <source>
        <dbReference type="ARBA" id="ARBA00023157"/>
    </source>
</evidence>
<feature type="domain" description="Clip" evidence="10">
    <location>
        <begin position="108"/>
        <end position="163"/>
    </location>
</feature>
<keyword evidence="3 8" id="KW-0378">Hydrolase</keyword>
<dbReference type="PANTHER" id="PTHR24256">
    <property type="entry name" value="TRYPTASE-RELATED"/>
    <property type="match status" value="1"/>
</dbReference>
<dbReference type="Pfam" id="PF00089">
    <property type="entry name" value="Trypsin"/>
    <property type="match status" value="1"/>
</dbReference>
<dbReference type="InterPro" id="IPR001254">
    <property type="entry name" value="Trypsin_dom"/>
</dbReference>
<feature type="domain" description="Peptidase S1" evidence="9">
    <location>
        <begin position="206"/>
        <end position="311"/>
    </location>
</feature>
<keyword evidence="4 8" id="KW-0720">Serine protease</keyword>
<comment type="caution">
    <text evidence="11">The sequence shown here is derived from an EMBL/GenBank/DDBJ whole genome shotgun (WGS) entry which is preliminary data.</text>
</comment>
<dbReference type="GO" id="GO:0006508">
    <property type="term" value="P:proteolysis"/>
    <property type="evidence" value="ECO:0007669"/>
    <property type="project" value="UniProtKB-KW"/>
</dbReference>
<dbReference type="PROSITE" id="PS00134">
    <property type="entry name" value="TRYPSIN_HIS"/>
    <property type="match status" value="1"/>
</dbReference>
<feature type="non-terminal residue" evidence="11">
    <location>
        <position position="311"/>
    </location>
</feature>